<dbReference type="InterPro" id="IPR031304">
    <property type="entry name" value="SLT_2"/>
</dbReference>
<dbReference type="Gene3D" id="1.10.8.350">
    <property type="entry name" value="Bacterial muramidase"/>
    <property type="match status" value="1"/>
</dbReference>
<dbReference type="Gene3D" id="1.10.530.10">
    <property type="match status" value="1"/>
</dbReference>
<feature type="domain" description="Transglycosylase SLT" evidence="1">
    <location>
        <begin position="71"/>
        <end position="357"/>
    </location>
</feature>
<dbReference type="InterPro" id="IPR011970">
    <property type="entry name" value="MltB_2"/>
</dbReference>
<dbReference type="EMBL" id="BMGG01000004">
    <property type="protein sequence ID" value="GGC63889.1"/>
    <property type="molecule type" value="Genomic_DNA"/>
</dbReference>
<comment type="caution">
    <text evidence="2">The sequence shown here is derived from an EMBL/GenBank/DDBJ whole genome shotgun (WGS) entry which is preliminary data.</text>
</comment>
<reference evidence="2" key="2">
    <citation type="submission" date="2020-09" db="EMBL/GenBank/DDBJ databases">
        <authorList>
            <person name="Sun Q."/>
            <person name="Zhou Y."/>
        </authorList>
    </citation>
    <scope>NUCLEOTIDE SEQUENCE</scope>
    <source>
        <strain evidence="2">CGMCC 1.12919</strain>
    </source>
</reference>
<dbReference type="Pfam" id="PF13406">
    <property type="entry name" value="SLT_2"/>
    <property type="match status" value="1"/>
</dbReference>
<gene>
    <name evidence="2" type="ORF">GCM10010994_23090</name>
</gene>
<reference evidence="2" key="1">
    <citation type="journal article" date="2014" name="Int. J. Syst. Evol. Microbiol.">
        <title>Complete genome sequence of Corynebacterium casei LMG S-19264T (=DSM 44701T), isolated from a smear-ripened cheese.</title>
        <authorList>
            <consortium name="US DOE Joint Genome Institute (JGI-PGF)"/>
            <person name="Walter F."/>
            <person name="Albersmeier A."/>
            <person name="Kalinowski J."/>
            <person name="Ruckert C."/>
        </authorList>
    </citation>
    <scope>NUCLEOTIDE SEQUENCE</scope>
    <source>
        <strain evidence="2">CGMCC 1.12919</strain>
    </source>
</reference>
<dbReference type="SUPFAM" id="SSF53955">
    <property type="entry name" value="Lysozyme-like"/>
    <property type="match status" value="1"/>
</dbReference>
<dbReference type="PANTHER" id="PTHR30163:SF8">
    <property type="entry name" value="LYTIC MUREIN TRANSGLYCOSYLASE"/>
    <property type="match status" value="1"/>
</dbReference>
<dbReference type="NCBIfam" id="TIGR02283">
    <property type="entry name" value="MltB_2"/>
    <property type="match status" value="1"/>
</dbReference>
<dbReference type="RefSeq" id="WP_188609325.1">
    <property type="nucleotide sequence ID" value="NZ_BMGG01000004.1"/>
</dbReference>
<evidence type="ECO:0000313" key="2">
    <source>
        <dbReference type="EMBL" id="GGC63889.1"/>
    </source>
</evidence>
<proteinExistence type="predicted"/>
<name>A0A916U995_9HYPH</name>
<evidence type="ECO:0000313" key="3">
    <source>
        <dbReference type="Proteomes" id="UP000637002"/>
    </source>
</evidence>
<dbReference type="CDD" id="cd13399">
    <property type="entry name" value="Slt35-like"/>
    <property type="match status" value="1"/>
</dbReference>
<dbReference type="AlphaFoldDB" id="A0A916U995"/>
<organism evidence="2 3">
    <name type="scientific">Chelatococcus reniformis</name>
    <dbReference type="NCBI Taxonomy" id="1494448"/>
    <lineage>
        <taxon>Bacteria</taxon>
        <taxon>Pseudomonadati</taxon>
        <taxon>Pseudomonadota</taxon>
        <taxon>Alphaproteobacteria</taxon>
        <taxon>Hyphomicrobiales</taxon>
        <taxon>Chelatococcaceae</taxon>
        <taxon>Chelatococcus</taxon>
    </lineage>
</organism>
<dbReference type="InterPro" id="IPR043426">
    <property type="entry name" value="MltB-like"/>
</dbReference>
<accession>A0A916U995</accession>
<dbReference type="FunFam" id="1.10.8.350:FF:000001">
    <property type="entry name" value="Lytic murein transglycosylase B"/>
    <property type="match status" value="1"/>
</dbReference>
<dbReference type="PANTHER" id="PTHR30163">
    <property type="entry name" value="MEMBRANE-BOUND LYTIC MUREIN TRANSGLYCOSYLASE B"/>
    <property type="match status" value="1"/>
</dbReference>
<dbReference type="GO" id="GO:0008933">
    <property type="term" value="F:peptidoglycan lytic transglycosylase activity"/>
    <property type="evidence" value="ECO:0007669"/>
    <property type="project" value="TreeGrafter"/>
</dbReference>
<keyword evidence="3" id="KW-1185">Reference proteome</keyword>
<sequence>MTAPVRTAGGRGRGFVDRAVRLGRSGAALAVCALAGCAGSPILPGPSETAVTGSIAPAAVEPATGMATGDFGAFVAHLWPEAQARGISRATFDAAFAGVRPDPRIIALTRRQAEFVRPAGDYLAKAVTAARLERGAEVAAEYASTLNTIAATYGVDRAAIVGVWGMETNFGSNFGKNYVIRALATLAFERYRGDYFKRELLVALQILQERHIAVGDMQGSWAGAMGQTQFMPTSFMVYAVDYDRDGRRDIWRSVPDALASTANYLKKHGWITGLPWGFEVVLPPGPTAEGTKHSFAAWAAAGARRADGKAFPAHGEASVLRPAGAGGPAFLVTRNFFVIKRYNNSTSYALGVAHLGDRIYGGPPVQAAWPTAPLTTGSIR</sequence>
<protein>
    <submittedName>
        <fullName evidence="2">Murein transglycosylase</fullName>
    </submittedName>
</protein>
<evidence type="ECO:0000259" key="1">
    <source>
        <dbReference type="Pfam" id="PF13406"/>
    </source>
</evidence>
<dbReference type="Proteomes" id="UP000637002">
    <property type="component" value="Unassembled WGS sequence"/>
</dbReference>
<dbReference type="GO" id="GO:0009253">
    <property type="term" value="P:peptidoglycan catabolic process"/>
    <property type="evidence" value="ECO:0007669"/>
    <property type="project" value="TreeGrafter"/>
</dbReference>
<dbReference type="InterPro" id="IPR023346">
    <property type="entry name" value="Lysozyme-like_dom_sf"/>
</dbReference>